<comment type="caution">
    <text evidence="2">The sequence shown here is derived from an EMBL/GenBank/DDBJ whole genome shotgun (WGS) entry which is preliminary data.</text>
</comment>
<keyword evidence="1" id="KW-0472">Membrane</keyword>
<dbReference type="Gene3D" id="2.60.120.180">
    <property type="match status" value="1"/>
</dbReference>
<evidence type="ECO:0000313" key="3">
    <source>
        <dbReference type="Proteomes" id="UP000627464"/>
    </source>
</evidence>
<feature type="transmembrane region" description="Helical" evidence="1">
    <location>
        <begin position="42"/>
        <end position="65"/>
    </location>
</feature>
<dbReference type="InterPro" id="IPR013320">
    <property type="entry name" value="ConA-like_dom_sf"/>
</dbReference>
<keyword evidence="3" id="KW-1185">Reference proteome</keyword>
<dbReference type="EMBL" id="BMFZ01000006">
    <property type="protein sequence ID" value="GGA49428.1"/>
    <property type="molecule type" value="Genomic_DNA"/>
</dbReference>
<name>A0ABQ1GTB3_9GAMM</name>
<keyword evidence="1" id="KW-1133">Transmembrane helix</keyword>
<organism evidence="2 3">
    <name type="scientific">Hafnia psychrotolerans</name>
    <dbReference type="NCBI Taxonomy" id="1477018"/>
    <lineage>
        <taxon>Bacteria</taxon>
        <taxon>Pseudomonadati</taxon>
        <taxon>Pseudomonadota</taxon>
        <taxon>Gammaproteobacteria</taxon>
        <taxon>Enterobacterales</taxon>
        <taxon>Hafniaceae</taxon>
        <taxon>Hafnia</taxon>
    </lineage>
</organism>
<dbReference type="InterPro" id="IPR013319">
    <property type="entry name" value="GH11/12"/>
</dbReference>
<evidence type="ECO:0000313" key="2">
    <source>
        <dbReference type="EMBL" id="GGA49428.1"/>
    </source>
</evidence>
<sequence length="336" mass="37732">MGRGMNMQNIIKSENSSKKCNDIIALTSIVDRLPFPAYKKGFFIRSSILVPLLGLALGPFCFFNAQAAAISVSSDSTDPADKHIYIGQYDLTTNLWGIRGAGSNWYADIFTHSISHVDGAGYKWSGFAGNQTNVKAYVSLRYGASNKQNIASVTGLPYLFENNDKNVDVLWSFESSGEDGTGNIVGKYNHTLDVFFNATNSTKVSEIRGEVMIITDSSQDAQMAGWGVKDIQPFIISGEIWDVWQATQTSHGHSWHVTQFRKRLNSRYFNHNLKDFFFAAAARRPDIFMRHYYVMMVEAGTEIKNGSGRVYYTKYRVSITRNRRHVPASNRPDLSH</sequence>
<evidence type="ECO:0000256" key="1">
    <source>
        <dbReference type="SAM" id="Phobius"/>
    </source>
</evidence>
<accession>A0ABQ1GTB3</accession>
<dbReference type="Proteomes" id="UP000627464">
    <property type="component" value="Unassembled WGS sequence"/>
</dbReference>
<gene>
    <name evidence="2" type="ORF">GCM10011328_25920</name>
</gene>
<reference evidence="3" key="1">
    <citation type="journal article" date="2019" name="Int. J. Syst. Evol. Microbiol.">
        <title>The Global Catalogue of Microorganisms (GCM) 10K type strain sequencing project: providing services to taxonomists for standard genome sequencing and annotation.</title>
        <authorList>
            <consortium name="The Broad Institute Genomics Platform"/>
            <consortium name="The Broad Institute Genome Sequencing Center for Infectious Disease"/>
            <person name="Wu L."/>
            <person name="Ma J."/>
        </authorList>
    </citation>
    <scope>NUCLEOTIDE SEQUENCE [LARGE SCALE GENOMIC DNA]</scope>
    <source>
        <strain evidence="3">CGMCC 1.12806</strain>
    </source>
</reference>
<keyword evidence="1" id="KW-0812">Transmembrane</keyword>
<protein>
    <submittedName>
        <fullName evidence="2">Uncharacterized protein</fullName>
    </submittedName>
</protein>
<dbReference type="SUPFAM" id="SSF49899">
    <property type="entry name" value="Concanavalin A-like lectins/glucanases"/>
    <property type="match status" value="1"/>
</dbReference>
<proteinExistence type="predicted"/>